<dbReference type="InterPro" id="IPR010710">
    <property type="entry name" value="DUF1289"/>
</dbReference>
<evidence type="ECO:0000256" key="1">
    <source>
        <dbReference type="SAM" id="MobiDB-lite"/>
    </source>
</evidence>
<dbReference type="EMBL" id="LOYH01000092">
    <property type="protein sequence ID" value="KVK75450.1"/>
    <property type="molecule type" value="Genomic_DNA"/>
</dbReference>
<dbReference type="Proteomes" id="UP000069001">
    <property type="component" value="Unassembled WGS sequence"/>
</dbReference>
<proteinExistence type="predicted"/>
<feature type="region of interest" description="Disordered" evidence="1">
    <location>
        <begin position="38"/>
        <end position="63"/>
    </location>
</feature>
<gene>
    <name evidence="2" type="ORF">WS90_30095</name>
</gene>
<reference evidence="2 3" key="1">
    <citation type="submission" date="2015-11" db="EMBL/GenBank/DDBJ databases">
        <title>Expanding the genomic diversity of Burkholderia species for the development of highly accurate diagnostics.</title>
        <authorList>
            <person name="Sahl J."/>
            <person name="Keim P."/>
            <person name="Wagner D."/>
        </authorList>
    </citation>
    <scope>NUCLEOTIDE SEQUENCE [LARGE SCALE GENOMIC DNA]</scope>
    <source>
        <strain evidence="2 3">MSMB1302</strain>
    </source>
</reference>
<organism evidence="2 3">
    <name type="scientific">Burkholderia cepacia</name>
    <name type="common">Pseudomonas cepacia</name>
    <dbReference type="NCBI Taxonomy" id="292"/>
    <lineage>
        <taxon>Bacteria</taxon>
        <taxon>Pseudomonadati</taxon>
        <taxon>Pseudomonadota</taxon>
        <taxon>Betaproteobacteria</taxon>
        <taxon>Burkholderiales</taxon>
        <taxon>Burkholderiaceae</taxon>
        <taxon>Burkholderia</taxon>
        <taxon>Burkholderia cepacia complex</taxon>
    </lineage>
</organism>
<evidence type="ECO:0000313" key="3">
    <source>
        <dbReference type="Proteomes" id="UP000069001"/>
    </source>
</evidence>
<sequence length="63" mass="7529">MTVAVKSPCIELCAFDGRTGFCVGCLRTRDEARDWKKMTDHRRHQILNDRNRRQAKIRREPRE</sequence>
<protein>
    <submittedName>
        <fullName evidence="2">Fe-S protein</fullName>
    </submittedName>
</protein>
<evidence type="ECO:0000313" key="2">
    <source>
        <dbReference type="EMBL" id="KVK75450.1"/>
    </source>
</evidence>
<accession>A0A103Z8G7</accession>
<dbReference type="AlphaFoldDB" id="A0A103Z8G7"/>
<name>A0A103Z8G7_BURCE</name>
<dbReference type="PANTHER" id="PTHR35175:SF2">
    <property type="entry name" value="DUF1289 DOMAIN-CONTAINING PROTEIN"/>
    <property type="match status" value="1"/>
</dbReference>
<comment type="caution">
    <text evidence="2">The sequence shown here is derived from an EMBL/GenBank/DDBJ whole genome shotgun (WGS) entry which is preliminary data.</text>
</comment>
<feature type="compositionally biased region" description="Basic and acidic residues" evidence="1">
    <location>
        <begin position="46"/>
        <end position="63"/>
    </location>
</feature>
<dbReference type="Pfam" id="PF06945">
    <property type="entry name" value="DUF1289"/>
    <property type="match status" value="1"/>
</dbReference>
<dbReference type="PANTHER" id="PTHR35175">
    <property type="entry name" value="DUF1289 DOMAIN-CONTAINING PROTEIN"/>
    <property type="match status" value="1"/>
</dbReference>